<evidence type="ECO:0000259" key="6">
    <source>
        <dbReference type="Pfam" id="PF04932"/>
    </source>
</evidence>
<feature type="transmembrane region" description="Helical" evidence="5">
    <location>
        <begin position="242"/>
        <end position="260"/>
    </location>
</feature>
<comment type="subcellular location">
    <subcellularLocation>
        <location evidence="1">Membrane</location>
        <topology evidence="1">Multi-pass membrane protein</topology>
    </subcellularLocation>
</comment>
<evidence type="ECO:0000256" key="4">
    <source>
        <dbReference type="ARBA" id="ARBA00023136"/>
    </source>
</evidence>
<keyword evidence="8" id="KW-1185">Reference proteome</keyword>
<evidence type="ECO:0000256" key="1">
    <source>
        <dbReference type="ARBA" id="ARBA00004141"/>
    </source>
</evidence>
<feature type="transmembrane region" description="Helical" evidence="5">
    <location>
        <begin position="124"/>
        <end position="143"/>
    </location>
</feature>
<dbReference type="GO" id="GO:0016874">
    <property type="term" value="F:ligase activity"/>
    <property type="evidence" value="ECO:0007669"/>
    <property type="project" value="UniProtKB-KW"/>
</dbReference>
<keyword evidence="4 5" id="KW-0472">Membrane</keyword>
<dbReference type="PANTHER" id="PTHR37422">
    <property type="entry name" value="TEICHURONIC ACID BIOSYNTHESIS PROTEIN TUAE"/>
    <property type="match status" value="1"/>
</dbReference>
<reference evidence="7" key="2">
    <citation type="journal article" date="2021" name="Mar. Drugs">
        <title>Genome Reduction and Secondary Metabolism of the Marine Sponge-Associated Cyanobacterium Leptothoe.</title>
        <authorList>
            <person name="Konstantinou D."/>
            <person name="Popin R.V."/>
            <person name="Fewer D.P."/>
            <person name="Sivonen K."/>
            <person name="Gkelis S."/>
        </authorList>
    </citation>
    <scope>NUCLEOTIDE SEQUENCE</scope>
    <source>
        <strain evidence="7">TAU-MAC 1115</strain>
    </source>
</reference>
<dbReference type="RefSeq" id="WP_215608304.1">
    <property type="nucleotide sequence ID" value="NZ_JADOES010000010.1"/>
</dbReference>
<dbReference type="GO" id="GO:0016020">
    <property type="term" value="C:membrane"/>
    <property type="evidence" value="ECO:0007669"/>
    <property type="project" value="UniProtKB-SubCell"/>
</dbReference>
<feature type="transmembrane region" description="Helical" evidence="5">
    <location>
        <begin position="65"/>
        <end position="86"/>
    </location>
</feature>
<dbReference type="AlphaFoldDB" id="A0A947DDV9"/>
<feature type="transmembrane region" description="Helical" evidence="5">
    <location>
        <begin position="435"/>
        <end position="453"/>
    </location>
</feature>
<reference evidence="7" key="1">
    <citation type="submission" date="2020-11" db="EMBL/GenBank/DDBJ databases">
        <authorList>
            <person name="Konstantinou D."/>
            <person name="Gkelis S."/>
            <person name="Popin R."/>
            <person name="Fewer D."/>
            <person name="Sivonen K."/>
        </authorList>
    </citation>
    <scope>NUCLEOTIDE SEQUENCE</scope>
    <source>
        <strain evidence="7">TAU-MAC 1115</strain>
    </source>
</reference>
<protein>
    <submittedName>
        <fullName evidence="7">O-antigen ligase family protein</fullName>
    </submittedName>
</protein>
<evidence type="ECO:0000256" key="2">
    <source>
        <dbReference type="ARBA" id="ARBA00022692"/>
    </source>
</evidence>
<dbReference type="Pfam" id="PF04932">
    <property type="entry name" value="Wzy_C"/>
    <property type="match status" value="1"/>
</dbReference>
<feature type="transmembrane region" description="Helical" evidence="5">
    <location>
        <begin position="217"/>
        <end position="235"/>
    </location>
</feature>
<feature type="transmembrane region" description="Helical" evidence="5">
    <location>
        <begin position="195"/>
        <end position="211"/>
    </location>
</feature>
<feature type="domain" description="O-antigen ligase-related" evidence="6">
    <location>
        <begin position="201"/>
        <end position="356"/>
    </location>
</feature>
<keyword evidence="2 5" id="KW-0812">Transmembrane</keyword>
<comment type="caution">
    <text evidence="7">The sequence shown here is derived from an EMBL/GenBank/DDBJ whole genome shotgun (WGS) entry which is preliminary data.</text>
</comment>
<dbReference type="Proteomes" id="UP000717364">
    <property type="component" value="Unassembled WGS sequence"/>
</dbReference>
<feature type="transmembrane region" description="Helical" evidence="5">
    <location>
        <begin position="39"/>
        <end position="58"/>
    </location>
</feature>
<evidence type="ECO:0000313" key="8">
    <source>
        <dbReference type="Proteomes" id="UP000717364"/>
    </source>
</evidence>
<evidence type="ECO:0000313" key="7">
    <source>
        <dbReference type="EMBL" id="MBT9315233.1"/>
    </source>
</evidence>
<keyword evidence="3 5" id="KW-1133">Transmembrane helix</keyword>
<dbReference type="InterPro" id="IPR007016">
    <property type="entry name" value="O-antigen_ligase-rel_domated"/>
</dbReference>
<feature type="transmembrane region" description="Helical" evidence="5">
    <location>
        <begin position="7"/>
        <end position="27"/>
    </location>
</feature>
<evidence type="ECO:0000256" key="3">
    <source>
        <dbReference type="ARBA" id="ARBA00022989"/>
    </source>
</evidence>
<sequence>MGASHRFTAYDGLLSLALLGFAVFAWLPDSYFRMVSWPWILVWQGAFLLVTGTCLWQLRRFDQPFYGLGFGLDWVVTALLGCLVLTTAAAEFPLLAIQNSLLVGCYVILLYGLRHAPGLQPLRLCQGVVWVGAIAAIISLILWRPTVDMWLSDNFYDAIRNRFPLGHHNFTGGYFVLVLPLAVGLAGWYKTWRRWTYGLISGLMAMALYASGSRGAWLGGIVLILGVIIVSIIRSRGKQRRWAITLSIVTLGIVLVLLVSNPRIRTLIPLAPTDILTNPAVVSDGPTVDRFFMAQATGNVLRHRPLLGLGPGNLGRLYDRYRPVMAGTGLSQVQQLHNTPLQIVAELGLGGGLIYLGSILCLFKWLRYLQHQAVPVPDKWSAKLLCIGLLGYGISSLSDYQLENIPIAVTLIVLVAAITQVASEPSAGLSRGIRRWLSLLLLTTFVITLHFWLRTDLAILFTHQGVRAISQGNVTRAGDKFYTAAQIAPWDPTPIALAAQQLDNMTQTTNHNHQTTLQQEALSLYQQALKVAPNDIWFNQNVAVLAWQTGDVVTAHQAISKVVQLSPRSQNHSYYLLGLTSQMLGDTEATVAALALECLVNPQVFTFESWQHELAPLKQAVSDQVLKHYGTILAGLGVGHPLSSQVQNHMAAVRWWANGVSAINPNQVDRLLLKALIALEDSPDQSMQFLDICIAAKSSSSEAQRCSLLKAWLRPHEYLSIYLQTLDIEEAEKEVLRSHIITQRSLRNWLCSTTSPVENNQRVALSLLYRNYYASKISSILIPDNLQQFSLPVSLGLFSLNWPRELPVLDDLVETLRTETLGLPHPTRNNFRLSSAAT</sequence>
<dbReference type="EMBL" id="JADOES010000010">
    <property type="protein sequence ID" value="MBT9315233.1"/>
    <property type="molecule type" value="Genomic_DNA"/>
</dbReference>
<evidence type="ECO:0000256" key="5">
    <source>
        <dbReference type="SAM" id="Phobius"/>
    </source>
</evidence>
<dbReference type="SUPFAM" id="SSF48452">
    <property type="entry name" value="TPR-like"/>
    <property type="match status" value="1"/>
</dbReference>
<dbReference type="PANTHER" id="PTHR37422:SF23">
    <property type="entry name" value="TEICHURONIC ACID BIOSYNTHESIS PROTEIN TUAE"/>
    <property type="match status" value="1"/>
</dbReference>
<keyword evidence="7" id="KW-0436">Ligase</keyword>
<dbReference type="InterPro" id="IPR051533">
    <property type="entry name" value="WaaL-like"/>
</dbReference>
<dbReference type="InterPro" id="IPR011990">
    <property type="entry name" value="TPR-like_helical_dom_sf"/>
</dbReference>
<feature type="transmembrane region" description="Helical" evidence="5">
    <location>
        <begin position="347"/>
        <end position="368"/>
    </location>
</feature>
<accession>A0A947DDV9</accession>
<dbReference type="Gene3D" id="1.25.40.10">
    <property type="entry name" value="Tetratricopeptide repeat domain"/>
    <property type="match status" value="1"/>
</dbReference>
<organism evidence="7 8">
    <name type="scientific">Leptothoe spongobia TAU-MAC 1115</name>
    <dbReference type="NCBI Taxonomy" id="1967444"/>
    <lineage>
        <taxon>Bacteria</taxon>
        <taxon>Bacillati</taxon>
        <taxon>Cyanobacteriota</taxon>
        <taxon>Cyanophyceae</taxon>
        <taxon>Nodosilineales</taxon>
        <taxon>Cymatolegaceae</taxon>
        <taxon>Leptothoe</taxon>
        <taxon>Leptothoe spongobia</taxon>
    </lineage>
</organism>
<feature type="transmembrane region" description="Helical" evidence="5">
    <location>
        <begin position="170"/>
        <end position="188"/>
    </location>
</feature>
<proteinExistence type="predicted"/>
<name>A0A947DDV9_9CYAN</name>
<gene>
    <name evidence="7" type="ORF">IXB50_07325</name>
</gene>
<feature type="transmembrane region" description="Helical" evidence="5">
    <location>
        <begin position="92"/>
        <end position="112"/>
    </location>
</feature>